<keyword evidence="2" id="KW-0521">NADP</keyword>
<dbReference type="AlphaFoldDB" id="A0A3N4HJI2"/>
<dbReference type="PRINTS" id="PR00080">
    <property type="entry name" value="SDRFAMILY"/>
</dbReference>
<dbReference type="PROSITE" id="PS00061">
    <property type="entry name" value="ADH_SHORT"/>
    <property type="match status" value="1"/>
</dbReference>
<dbReference type="Pfam" id="PF00106">
    <property type="entry name" value="adh_short"/>
    <property type="match status" value="1"/>
</dbReference>
<dbReference type="PRINTS" id="PR00081">
    <property type="entry name" value="GDHRDH"/>
</dbReference>
<evidence type="ECO:0000256" key="3">
    <source>
        <dbReference type="ARBA" id="ARBA00023002"/>
    </source>
</evidence>
<reference evidence="5 6" key="1">
    <citation type="journal article" date="2018" name="Nat. Ecol. Evol.">
        <title>Pezizomycetes genomes reveal the molecular basis of ectomycorrhizal truffle lifestyle.</title>
        <authorList>
            <person name="Murat C."/>
            <person name="Payen T."/>
            <person name="Noel B."/>
            <person name="Kuo A."/>
            <person name="Morin E."/>
            <person name="Chen J."/>
            <person name="Kohler A."/>
            <person name="Krizsan K."/>
            <person name="Balestrini R."/>
            <person name="Da Silva C."/>
            <person name="Montanini B."/>
            <person name="Hainaut M."/>
            <person name="Levati E."/>
            <person name="Barry K.W."/>
            <person name="Belfiori B."/>
            <person name="Cichocki N."/>
            <person name="Clum A."/>
            <person name="Dockter R.B."/>
            <person name="Fauchery L."/>
            <person name="Guy J."/>
            <person name="Iotti M."/>
            <person name="Le Tacon F."/>
            <person name="Lindquist E.A."/>
            <person name="Lipzen A."/>
            <person name="Malagnac F."/>
            <person name="Mello A."/>
            <person name="Molinier V."/>
            <person name="Miyauchi S."/>
            <person name="Poulain J."/>
            <person name="Riccioni C."/>
            <person name="Rubini A."/>
            <person name="Sitrit Y."/>
            <person name="Splivallo R."/>
            <person name="Traeger S."/>
            <person name="Wang M."/>
            <person name="Zifcakova L."/>
            <person name="Wipf D."/>
            <person name="Zambonelli A."/>
            <person name="Paolocci F."/>
            <person name="Nowrousian M."/>
            <person name="Ottonello S."/>
            <person name="Baldrian P."/>
            <person name="Spatafora J.W."/>
            <person name="Henrissat B."/>
            <person name="Nagy L.G."/>
            <person name="Aury J.M."/>
            <person name="Wincker P."/>
            <person name="Grigoriev I.V."/>
            <person name="Bonfante P."/>
            <person name="Martin F.M."/>
        </authorList>
    </citation>
    <scope>NUCLEOTIDE SEQUENCE [LARGE SCALE GENOMIC DNA]</scope>
    <source>
        <strain evidence="5 6">RN42</strain>
    </source>
</reference>
<dbReference type="STRING" id="1160509.A0A3N4HJI2"/>
<dbReference type="InterPro" id="IPR036291">
    <property type="entry name" value="NAD(P)-bd_dom_sf"/>
</dbReference>
<sequence>MSASLFSLRGKTALITGGTRGIGAAIAIGLAEAGADIILIQRDPNNMQTRDTILSLSRRCEIVISDLSHPTHLEYLLPRILSNITPKMAYPPPPSSTIAENGTLIDPITVPIPNNAIHILINAAGIQARYPATDFPLAEFQRVLDTNLTATFVLCRDMGRYWVERGIKGRIVNVGSLLQFQGGLTVLGYTASKGGVAQITKGFSNEWAGRGIGVNAIAPGYVSTEMNTALIGDPVRSRQIMERIPAGRWGRPEDFKGPAVFLCSDAAAYVSGETLVVDGGWMGR</sequence>
<dbReference type="Proteomes" id="UP000275078">
    <property type="component" value="Unassembled WGS sequence"/>
</dbReference>
<proteinExistence type="inferred from homology"/>
<evidence type="ECO:0000256" key="4">
    <source>
        <dbReference type="RuleBase" id="RU000363"/>
    </source>
</evidence>
<dbReference type="InterPro" id="IPR020904">
    <property type="entry name" value="Sc_DH/Rdtase_CS"/>
</dbReference>
<evidence type="ECO:0000313" key="5">
    <source>
        <dbReference type="EMBL" id="RPA74055.1"/>
    </source>
</evidence>
<dbReference type="EMBL" id="ML119802">
    <property type="protein sequence ID" value="RPA74055.1"/>
    <property type="molecule type" value="Genomic_DNA"/>
</dbReference>
<gene>
    <name evidence="5" type="ORF">BJ508DRAFT_40992</name>
</gene>
<evidence type="ECO:0000313" key="6">
    <source>
        <dbReference type="Proteomes" id="UP000275078"/>
    </source>
</evidence>
<evidence type="ECO:0000256" key="1">
    <source>
        <dbReference type="ARBA" id="ARBA00006484"/>
    </source>
</evidence>
<keyword evidence="3" id="KW-0560">Oxidoreductase</keyword>
<dbReference type="SUPFAM" id="SSF51735">
    <property type="entry name" value="NAD(P)-binding Rossmann-fold domains"/>
    <property type="match status" value="1"/>
</dbReference>
<name>A0A3N4HJI2_ASCIM</name>
<comment type="similarity">
    <text evidence="1 4">Belongs to the short-chain dehydrogenases/reductases (SDR) family.</text>
</comment>
<evidence type="ECO:0000256" key="2">
    <source>
        <dbReference type="ARBA" id="ARBA00022857"/>
    </source>
</evidence>
<organism evidence="5 6">
    <name type="scientific">Ascobolus immersus RN42</name>
    <dbReference type="NCBI Taxonomy" id="1160509"/>
    <lineage>
        <taxon>Eukaryota</taxon>
        <taxon>Fungi</taxon>
        <taxon>Dikarya</taxon>
        <taxon>Ascomycota</taxon>
        <taxon>Pezizomycotina</taxon>
        <taxon>Pezizomycetes</taxon>
        <taxon>Pezizales</taxon>
        <taxon>Ascobolaceae</taxon>
        <taxon>Ascobolus</taxon>
    </lineage>
</organism>
<dbReference type="FunFam" id="3.40.50.720:FF:000084">
    <property type="entry name" value="Short-chain dehydrogenase reductase"/>
    <property type="match status" value="1"/>
</dbReference>
<dbReference type="Gene3D" id="3.40.50.720">
    <property type="entry name" value="NAD(P)-binding Rossmann-like Domain"/>
    <property type="match status" value="1"/>
</dbReference>
<protein>
    <submittedName>
        <fullName evidence="5">NAD(P)-binding protein</fullName>
    </submittedName>
</protein>
<dbReference type="PANTHER" id="PTHR42760:SF5">
    <property type="entry name" value="2-DEHYDRO-3-DEOXY-D-GLUCONATE 5-DEHYDROGENASE"/>
    <property type="match status" value="1"/>
</dbReference>
<keyword evidence="6" id="KW-1185">Reference proteome</keyword>
<dbReference type="OrthoDB" id="294295at2759"/>
<accession>A0A3N4HJI2</accession>
<dbReference type="Pfam" id="PF13561">
    <property type="entry name" value="adh_short_C2"/>
    <property type="match status" value="1"/>
</dbReference>
<dbReference type="GO" id="GO:0016616">
    <property type="term" value="F:oxidoreductase activity, acting on the CH-OH group of donors, NAD or NADP as acceptor"/>
    <property type="evidence" value="ECO:0007669"/>
    <property type="project" value="TreeGrafter"/>
</dbReference>
<dbReference type="PANTHER" id="PTHR42760">
    <property type="entry name" value="SHORT-CHAIN DEHYDROGENASES/REDUCTASES FAMILY MEMBER"/>
    <property type="match status" value="1"/>
</dbReference>
<dbReference type="InterPro" id="IPR002347">
    <property type="entry name" value="SDR_fam"/>
</dbReference>